<dbReference type="KEGG" id="acis:CBP35_09045"/>
<reference evidence="6" key="1">
    <citation type="submission" date="2017-05" db="EMBL/GenBank/DDBJ databases">
        <title>Polyphasic characterization of four soil-derived phenanthrene-degrading Acidovorax strains and proposal of Acidovorax phenanthrenivorans sp. nov.</title>
        <authorList>
            <person name="Singleton D."/>
            <person name="Lee J."/>
            <person name="Dickey A.N."/>
            <person name="Stroud A."/>
            <person name="Scholl E.H."/>
            <person name="Wright F.A."/>
            <person name="Aitken M.D."/>
        </authorList>
    </citation>
    <scope>NUCLEOTIDE SEQUENCE</scope>
    <source>
        <strain evidence="6">P4</strain>
    </source>
</reference>
<dbReference type="InterPro" id="IPR050090">
    <property type="entry name" value="Tyrosine_recombinase_XerCD"/>
</dbReference>
<feature type="domain" description="Tyr recombinase" evidence="5">
    <location>
        <begin position="283"/>
        <end position="454"/>
    </location>
</feature>
<dbReference type="InterPro" id="IPR011010">
    <property type="entry name" value="DNA_brk_join_enz"/>
</dbReference>
<evidence type="ECO:0000256" key="4">
    <source>
        <dbReference type="SAM" id="MobiDB-lite"/>
    </source>
</evidence>
<dbReference type="Pfam" id="PF00589">
    <property type="entry name" value="Phage_integrase"/>
    <property type="match status" value="1"/>
</dbReference>
<dbReference type="SUPFAM" id="SSF56349">
    <property type="entry name" value="DNA breaking-rejoining enzymes"/>
    <property type="match status" value="1"/>
</dbReference>
<dbReference type="InterPro" id="IPR010998">
    <property type="entry name" value="Integrase_recombinase_N"/>
</dbReference>
<protein>
    <recommendedName>
        <fullName evidence="5">Tyr recombinase domain-containing protein</fullName>
    </recommendedName>
</protein>
<dbReference type="InterPro" id="IPR013762">
    <property type="entry name" value="Integrase-like_cat_sf"/>
</dbReference>
<evidence type="ECO:0000256" key="3">
    <source>
        <dbReference type="ARBA" id="ARBA00023172"/>
    </source>
</evidence>
<evidence type="ECO:0000313" key="7">
    <source>
        <dbReference type="Proteomes" id="UP000194440"/>
    </source>
</evidence>
<dbReference type="PANTHER" id="PTHR30349">
    <property type="entry name" value="PHAGE INTEGRASE-RELATED"/>
    <property type="match status" value="1"/>
</dbReference>
<accession>A0A240UC94</accession>
<dbReference type="KEGG" id="acip:CBP36_09880"/>
<dbReference type="GO" id="GO:0015074">
    <property type="term" value="P:DNA integration"/>
    <property type="evidence" value="ECO:0007669"/>
    <property type="project" value="UniProtKB-KW"/>
</dbReference>
<evidence type="ECO:0000256" key="2">
    <source>
        <dbReference type="ARBA" id="ARBA00023125"/>
    </source>
</evidence>
<dbReference type="EMBL" id="CP021366">
    <property type="protein sequence ID" value="ART59117.1"/>
    <property type="molecule type" value="Genomic_DNA"/>
</dbReference>
<dbReference type="PROSITE" id="PS51898">
    <property type="entry name" value="TYR_RECOMBINASE"/>
    <property type="match status" value="1"/>
</dbReference>
<proteinExistence type="predicted"/>
<sequence length="478" mass="52321">MSTKVQRNAPMFGPLLDHLSATMATGPKGEKMARKPTSTDRTAPKATRLTNTNLSTVASRDRLKVRESPYWQKLDKGCHIGIRKMTAGSEIWWAKYNAPGTTATLKKQLGEFGNLPRNERFSAAKMAAEAWFETAGRIGRPKEVTVKDACAAYAKHKREADGHDPAVDVEGRFERWVNNAAIGKIALSKLTSRHVEAWRKSLEQQPAKISRDDRKTPLTRPRSMHTVNRDMTTLRAALNYSKRKKLVASDDAWAEALKPLTKQKPPEDDEDAEAAEEDARLGHHNVELTIDHRTALLAAADPEIRPFLQAMSLLPVRPGALARLTVGRLDSKNSLLSIGRDKAGSGRTLPLPATTLRVFEAAAKDKPRNALLFQRANGTRWNKDSWKGPVKDAVRASGIPPEATIYTVRHSVITDLVVGGLDLATVAKLAGTSLLMIDKHYHKLVKSRATAALSALQIAAPSPPAPAPPVDFGDGDLI</sequence>
<keyword evidence="2" id="KW-0238">DNA-binding</keyword>
<dbReference type="GO" id="GO:0006310">
    <property type="term" value="P:DNA recombination"/>
    <property type="evidence" value="ECO:0007669"/>
    <property type="project" value="UniProtKB-KW"/>
</dbReference>
<feature type="region of interest" description="Disordered" evidence="4">
    <location>
        <begin position="202"/>
        <end position="221"/>
    </location>
</feature>
<organism evidence="6 7">
    <name type="scientific">Acidovorax carolinensis</name>
    <dbReference type="NCBI Taxonomy" id="553814"/>
    <lineage>
        <taxon>Bacteria</taxon>
        <taxon>Pseudomonadati</taxon>
        <taxon>Pseudomonadota</taxon>
        <taxon>Betaproteobacteria</taxon>
        <taxon>Burkholderiales</taxon>
        <taxon>Comamonadaceae</taxon>
        <taxon>Acidovorax</taxon>
    </lineage>
</organism>
<evidence type="ECO:0000259" key="5">
    <source>
        <dbReference type="PROSITE" id="PS51898"/>
    </source>
</evidence>
<keyword evidence="3" id="KW-0233">DNA recombination</keyword>
<gene>
    <name evidence="6" type="ORF">CBP36_09880</name>
</gene>
<dbReference type="Proteomes" id="UP000194440">
    <property type="component" value="Chromosome"/>
</dbReference>
<name>A0A240UC94_9BURK</name>
<dbReference type="InterPro" id="IPR002104">
    <property type="entry name" value="Integrase_catalytic"/>
</dbReference>
<feature type="region of interest" description="Disordered" evidence="4">
    <location>
        <begin position="24"/>
        <end position="45"/>
    </location>
</feature>
<dbReference type="Gene3D" id="1.10.443.10">
    <property type="entry name" value="Intergrase catalytic core"/>
    <property type="match status" value="1"/>
</dbReference>
<evidence type="ECO:0000256" key="1">
    <source>
        <dbReference type="ARBA" id="ARBA00022908"/>
    </source>
</evidence>
<dbReference type="AlphaFoldDB" id="A0A240UC94"/>
<evidence type="ECO:0000313" key="6">
    <source>
        <dbReference type="EMBL" id="ART59117.1"/>
    </source>
</evidence>
<dbReference type="PANTHER" id="PTHR30349:SF88">
    <property type="entry name" value="BLL1584 PROTEIN"/>
    <property type="match status" value="1"/>
</dbReference>
<dbReference type="GO" id="GO:0003677">
    <property type="term" value="F:DNA binding"/>
    <property type="evidence" value="ECO:0007669"/>
    <property type="project" value="UniProtKB-KW"/>
</dbReference>
<keyword evidence="1" id="KW-0229">DNA integration</keyword>
<keyword evidence="7" id="KW-1185">Reference proteome</keyword>
<dbReference type="Gene3D" id="1.10.150.130">
    <property type="match status" value="1"/>
</dbReference>